<evidence type="ECO:0000256" key="1">
    <source>
        <dbReference type="SAM" id="Coils"/>
    </source>
</evidence>
<organism evidence="3 4">
    <name type="scientific">Ramazzottius varieornatus</name>
    <name type="common">Water bear</name>
    <name type="synonym">Tardigrade</name>
    <dbReference type="NCBI Taxonomy" id="947166"/>
    <lineage>
        <taxon>Eukaryota</taxon>
        <taxon>Metazoa</taxon>
        <taxon>Ecdysozoa</taxon>
        <taxon>Tardigrada</taxon>
        <taxon>Eutardigrada</taxon>
        <taxon>Parachela</taxon>
        <taxon>Hypsibioidea</taxon>
        <taxon>Ramazzottiidae</taxon>
        <taxon>Ramazzottius</taxon>
    </lineage>
</organism>
<feature type="region of interest" description="Disordered" evidence="2">
    <location>
        <begin position="625"/>
        <end position="690"/>
    </location>
</feature>
<sequence>MISISVLTKSSGVDRLRFYRSLSQFSHPEGPTRKSKMMEYHEQQQEEQQSMQQADQQAMQWAPPFDEAFGTEQITSAAILEEKERMEAWYETWKQTLCDKDEEIIRIKANVELHQAQVRAAEAEKVALDVILASEIEGRKQTAAKMQELQRQIDVVVDDQETLAEVTRRMERIRQTADVQDEARNNALEVLLGQIEEIRLEYADELAEIEDEIKAKQHQALNHQDVLSALLAELAEKKKRSADAGREATELEEACKKLEKEYTELRTNNETERQKLAAKAAEMQKTELELAEAFARNALLKKEVANAEVQRGEAQARHNQARAEFDFLEAEHRKMVEENTAFIIALEAQLANSEQEELDLDEHTANLEGVEQKLLRDLEAEKMHREELAAELAEKTRAVEQEATQITELNTSILTEEARLKDLEEKQSSRKGAFDEEIASLKAQGEASRQAIQRAEEQIAQEEAELRQATLREGEYARLEQELRELEEAASKSAELTAKLAAEREETDRLQNQLKAKKEELATKKKTDQKEAKAHDTANRQLEQAKDNLTALKDLLAQALGRDLDFDDVGEAIDEFAANYERSVKQLKEYSAQIEKETKQNSVLENELEVLDDKVRQAEELKATLEAARDNKEEETQERPRSQPTQGTQESRMTSMAPPASKPEQTYAPSAKRSRQERAYSVDSSESEYIDASLRGSSVNSVVQRAAALGISRQSRLPVAGTPAIRRGVSRSQDILSQEPMTIITARSSSRGRGRAAARGGAARAASRTKNKLDFL</sequence>
<comment type="caution">
    <text evidence="3">The sequence shown here is derived from an EMBL/GenBank/DDBJ whole genome shotgun (WGS) entry which is preliminary data.</text>
</comment>
<feature type="compositionally biased region" description="Polar residues" evidence="2">
    <location>
        <begin position="642"/>
        <end position="654"/>
    </location>
</feature>
<feature type="region of interest" description="Disordered" evidence="2">
    <location>
        <begin position="747"/>
        <end position="776"/>
    </location>
</feature>
<dbReference type="Proteomes" id="UP000186922">
    <property type="component" value="Unassembled WGS sequence"/>
</dbReference>
<feature type="compositionally biased region" description="Basic and acidic residues" evidence="2">
    <location>
        <begin position="625"/>
        <end position="641"/>
    </location>
</feature>
<dbReference type="STRING" id="947166.A0A1D1V498"/>
<protein>
    <submittedName>
        <fullName evidence="3">Uncharacterized protein</fullName>
    </submittedName>
</protein>
<feature type="region of interest" description="Disordered" evidence="2">
    <location>
        <begin position="27"/>
        <end position="53"/>
    </location>
</feature>
<feature type="region of interest" description="Disordered" evidence="2">
    <location>
        <begin position="498"/>
        <end position="542"/>
    </location>
</feature>
<reference evidence="3 4" key="1">
    <citation type="journal article" date="2016" name="Nat. Commun.">
        <title>Extremotolerant tardigrade genome and improved radiotolerance of human cultured cells by tardigrade-unique protein.</title>
        <authorList>
            <person name="Hashimoto T."/>
            <person name="Horikawa D.D."/>
            <person name="Saito Y."/>
            <person name="Kuwahara H."/>
            <person name="Kozuka-Hata H."/>
            <person name="Shin-I T."/>
            <person name="Minakuchi Y."/>
            <person name="Ohishi K."/>
            <person name="Motoyama A."/>
            <person name="Aizu T."/>
            <person name="Enomoto A."/>
            <person name="Kondo K."/>
            <person name="Tanaka S."/>
            <person name="Hara Y."/>
            <person name="Koshikawa S."/>
            <person name="Sagara H."/>
            <person name="Miura T."/>
            <person name="Yokobori S."/>
            <person name="Miyagawa K."/>
            <person name="Suzuki Y."/>
            <person name="Kubo T."/>
            <person name="Oyama M."/>
            <person name="Kohara Y."/>
            <person name="Fujiyama A."/>
            <person name="Arakawa K."/>
            <person name="Katayama T."/>
            <person name="Toyoda A."/>
            <person name="Kunieda T."/>
        </authorList>
    </citation>
    <scope>NUCLEOTIDE SEQUENCE [LARGE SCALE GENOMIC DNA]</scope>
    <source>
        <strain evidence="3 4">YOKOZUNA-1</strain>
    </source>
</reference>
<feature type="compositionally biased region" description="Low complexity" evidence="2">
    <location>
        <begin position="757"/>
        <end position="768"/>
    </location>
</feature>
<dbReference type="AlphaFoldDB" id="A0A1D1V498"/>
<keyword evidence="1" id="KW-0175">Coiled coil</keyword>
<gene>
    <name evidence="3" type="primary">RvY_07136-1</name>
    <name evidence="3" type="synonym">RvY_07136.1</name>
    <name evidence="3" type="ORF">RvY_07136</name>
</gene>
<evidence type="ECO:0000313" key="4">
    <source>
        <dbReference type="Proteomes" id="UP000186922"/>
    </source>
</evidence>
<name>A0A1D1V498_RAMVA</name>
<accession>A0A1D1V498</accession>
<keyword evidence="4" id="KW-1185">Reference proteome</keyword>
<evidence type="ECO:0000256" key="2">
    <source>
        <dbReference type="SAM" id="MobiDB-lite"/>
    </source>
</evidence>
<feature type="compositionally biased region" description="Basic and acidic residues" evidence="2">
    <location>
        <begin position="516"/>
        <end position="542"/>
    </location>
</feature>
<dbReference type="EMBL" id="BDGG01000003">
    <property type="protein sequence ID" value="GAU95535.1"/>
    <property type="molecule type" value="Genomic_DNA"/>
</dbReference>
<evidence type="ECO:0000313" key="3">
    <source>
        <dbReference type="EMBL" id="GAU95535.1"/>
    </source>
</evidence>
<proteinExistence type="predicted"/>
<feature type="compositionally biased region" description="Basic and acidic residues" evidence="2">
    <location>
        <begin position="30"/>
        <end position="44"/>
    </location>
</feature>
<feature type="coiled-coil region" evidence="1">
    <location>
        <begin position="104"/>
        <end position="159"/>
    </location>
</feature>